<proteinExistence type="predicted"/>
<keyword evidence="4 6" id="KW-1133">Transmembrane helix</keyword>
<feature type="transmembrane region" description="Helical" evidence="6">
    <location>
        <begin position="132"/>
        <end position="151"/>
    </location>
</feature>
<protein>
    <submittedName>
        <fullName evidence="7">APC family permease</fullName>
    </submittedName>
</protein>
<feature type="transmembrane region" description="Helical" evidence="6">
    <location>
        <begin position="21"/>
        <end position="47"/>
    </location>
</feature>
<comment type="caution">
    <text evidence="7">The sequence shown here is derived from an EMBL/GenBank/DDBJ whole genome shotgun (WGS) entry which is preliminary data.</text>
</comment>
<organism evidence="7 8">
    <name type="scientific">Streptomyces fildesensis</name>
    <dbReference type="NCBI Taxonomy" id="375757"/>
    <lineage>
        <taxon>Bacteria</taxon>
        <taxon>Bacillati</taxon>
        <taxon>Actinomycetota</taxon>
        <taxon>Actinomycetes</taxon>
        <taxon>Kitasatosporales</taxon>
        <taxon>Streptomycetaceae</taxon>
        <taxon>Streptomyces</taxon>
    </lineage>
</organism>
<feature type="transmembrane region" description="Helical" evidence="6">
    <location>
        <begin position="282"/>
        <end position="303"/>
    </location>
</feature>
<feature type="transmembrane region" description="Helical" evidence="6">
    <location>
        <begin position="402"/>
        <end position="421"/>
    </location>
</feature>
<evidence type="ECO:0000256" key="1">
    <source>
        <dbReference type="ARBA" id="ARBA00004651"/>
    </source>
</evidence>
<evidence type="ECO:0000313" key="7">
    <source>
        <dbReference type="EMBL" id="MFI9105437.1"/>
    </source>
</evidence>
<sequence>MSKHRDTGGGLKADSLGTFDSVVMAVAGCGPAYTVSATIPAVVAAVGVGSPAVLLYCAIPMVGIALAFRHLGRLDVNSGAAYSWVGRALHPVLGFLSGWALIVSTTVFMVSSTLPAGNATLSLLGRDPTGQVGLATAVGVGWFLVTALIVMLGARISAHAQTVITGAQLALLTTVVVLALARDGNAADFSLSWFGFSHFDTQHTFASGALIAVVCYWGWDVTGNLSEETRHNGRLAGLGGVLGVLVCAAIFVVFVIATNILIGADAVRRSPADFLPVLGEAVWPGWGGRLLVLAALLSTVAALETTFIQSSRTLFAMGRDRTVPAAFSRIHPRRQTPWVATVAVAGMALLLVAVSSSLGSGRKFVADAVNGMGLQVALYFALVGVSCVVVHRRRLFDSPAALLLMGVLPLCGALFMTWVVAVSVPAVGSGSLLIGLGALALGLIPMIVSKRRGSPYFTPIPLHPERVGALRERYSAPTAGPAHPVGGRRDDIFTDF</sequence>
<keyword evidence="2" id="KW-1003">Cell membrane</keyword>
<feature type="transmembrane region" description="Helical" evidence="6">
    <location>
        <begin position="201"/>
        <end position="219"/>
    </location>
</feature>
<feature type="transmembrane region" description="Helical" evidence="6">
    <location>
        <begin position="240"/>
        <end position="262"/>
    </location>
</feature>
<evidence type="ECO:0000256" key="3">
    <source>
        <dbReference type="ARBA" id="ARBA00022692"/>
    </source>
</evidence>
<feature type="transmembrane region" description="Helical" evidence="6">
    <location>
        <begin position="338"/>
        <end position="360"/>
    </location>
</feature>
<evidence type="ECO:0000313" key="8">
    <source>
        <dbReference type="Proteomes" id="UP001614394"/>
    </source>
</evidence>
<dbReference type="InterPro" id="IPR002293">
    <property type="entry name" value="AA/rel_permease1"/>
</dbReference>
<dbReference type="EMBL" id="JBITYG010000012">
    <property type="protein sequence ID" value="MFI9105437.1"/>
    <property type="molecule type" value="Genomic_DNA"/>
</dbReference>
<keyword evidence="8" id="KW-1185">Reference proteome</keyword>
<evidence type="ECO:0000256" key="4">
    <source>
        <dbReference type="ARBA" id="ARBA00022989"/>
    </source>
</evidence>
<dbReference type="Proteomes" id="UP001614394">
    <property type="component" value="Unassembled WGS sequence"/>
</dbReference>
<evidence type="ECO:0000256" key="2">
    <source>
        <dbReference type="ARBA" id="ARBA00022475"/>
    </source>
</evidence>
<feature type="transmembrane region" description="Helical" evidence="6">
    <location>
        <begin position="163"/>
        <end position="181"/>
    </location>
</feature>
<dbReference type="Gene3D" id="1.20.1740.10">
    <property type="entry name" value="Amino acid/polyamine transporter I"/>
    <property type="match status" value="1"/>
</dbReference>
<dbReference type="PIRSF" id="PIRSF006060">
    <property type="entry name" value="AA_transporter"/>
    <property type="match status" value="1"/>
</dbReference>
<dbReference type="RefSeq" id="WP_399656119.1">
    <property type="nucleotide sequence ID" value="NZ_JBITYG010000012.1"/>
</dbReference>
<dbReference type="PANTHER" id="PTHR42770">
    <property type="entry name" value="AMINO ACID TRANSPORTER-RELATED"/>
    <property type="match status" value="1"/>
</dbReference>
<evidence type="ECO:0000256" key="5">
    <source>
        <dbReference type="ARBA" id="ARBA00023136"/>
    </source>
</evidence>
<accession>A0ABW8CI21</accession>
<gene>
    <name evidence="7" type="ORF">ACIGXA_33505</name>
</gene>
<name>A0ABW8CI21_9ACTN</name>
<feature type="transmembrane region" description="Helical" evidence="6">
    <location>
        <begin position="427"/>
        <end position="448"/>
    </location>
</feature>
<feature type="transmembrane region" description="Helical" evidence="6">
    <location>
        <begin position="92"/>
        <end position="112"/>
    </location>
</feature>
<dbReference type="InterPro" id="IPR050367">
    <property type="entry name" value="APC_superfamily"/>
</dbReference>
<dbReference type="Pfam" id="PF13520">
    <property type="entry name" value="AA_permease_2"/>
    <property type="match status" value="1"/>
</dbReference>
<dbReference type="PANTHER" id="PTHR42770:SF7">
    <property type="entry name" value="MEMBRANE PROTEIN"/>
    <property type="match status" value="1"/>
</dbReference>
<keyword evidence="5 6" id="KW-0472">Membrane</keyword>
<evidence type="ECO:0000256" key="6">
    <source>
        <dbReference type="SAM" id="Phobius"/>
    </source>
</evidence>
<keyword evidence="3 6" id="KW-0812">Transmembrane</keyword>
<feature type="transmembrane region" description="Helical" evidence="6">
    <location>
        <begin position="53"/>
        <end position="71"/>
    </location>
</feature>
<feature type="transmembrane region" description="Helical" evidence="6">
    <location>
        <begin position="372"/>
        <end position="390"/>
    </location>
</feature>
<reference evidence="7 8" key="1">
    <citation type="submission" date="2024-10" db="EMBL/GenBank/DDBJ databases">
        <title>The Natural Products Discovery Center: Release of the First 8490 Sequenced Strains for Exploring Actinobacteria Biosynthetic Diversity.</title>
        <authorList>
            <person name="Kalkreuter E."/>
            <person name="Kautsar S.A."/>
            <person name="Yang D."/>
            <person name="Bader C.D."/>
            <person name="Teijaro C.N."/>
            <person name="Fluegel L."/>
            <person name="Davis C.M."/>
            <person name="Simpson J.R."/>
            <person name="Lauterbach L."/>
            <person name="Steele A.D."/>
            <person name="Gui C."/>
            <person name="Meng S."/>
            <person name="Li G."/>
            <person name="Viehrig K."/>
            <person name="Ye F."/>
            <person name="Su P."/>
            <person name="Kiefer A.F."/>
            <person name="Nichols A."/>
            <person name="Cepeda A.J."/>
            <person name="Yan W."/>
            <person name="Fan B."/>
            <person name="Jiang Y."/>
            <person name="Adhikari A."/>
            <person name="Zheng C.-J."/>
            <person name="Schuster L."/>
            <person name="Cowan T.M."/>
            <person name="Smanski M.J."/>
            <person name="Chevrette M.G."/>
            <person name="De Carvalho L.P.S."/>
            <person name="Shen B."/>
        </authorList>
    </citation>
    <scope>NUCLEOTIDE SEQUENCE [LARGE SCALE GENOMIC DNA]</scope>
    <source>
        <strain evidence="7 8">NPDC053399</strain>
    </source>
</reference>
<comment type="subcellular location">
    <subcellularLocation>
        <location evidence="1">Cell membrane</location>
        <topology evidence="1">Multi-pass membrane protein</topology>
    </subcellularLocation>
</comment>